<evidence type="ECO:0000256" key="1">
    <source>
        <dbReference type="SAM" id="MobiDB-lite"/>
    </source>
</evidence>
<reference evidence="3" key="1">
    <citation type="submission" date="2019-09" db="EMBL/GenBank/DDBJ databases">
        <title>Draft genome information of white flower Hibiscus syriacus.</title>
        <authorList>
            <person name="Kim Y.-M."/>
        </authorList>
    </citation>
    <scope>NUCLEOTIDE SEQUENCE [LARGE SCALE GENOMIC DNA]</scope>
    <source>
        <strain evidence="3">YM2019G1</strain>
    </source>
</reference>
<feature type="region of interest" description="Disordered" evidence="1">
    <location>
        <begin position="39"/>
        <end position="167"/>
    </location>
</feature>
<dbReference type="EMBL" id="VEPZ02001405">
    <property type="protein sequence ID" value="KAE8675161.1"/>
    <property type="molecule type" value="Genomic_DNA"/>
</dbReference>
<feature type="domain" description="RIN4 pathogenic type III effector avirulence factor Avr cleavage site" evidence="2">
    <location>
        <begin position="14"/>
        <end position="39"/>
    </location>
</feature>
<evidence type="ECO:0000259" key="2">
    <source>
        <dbReference type="Pfam" id="PF05627"/>
    </source>
</evidence>
<evidence type="ECO:0000313" key="4">
    <source>
        <dbReference type="Proteomes" id="UP000436088"/>
    </source>
</evidence>
<protein>
    <recommendedName>
        <fullName evidence="2">RIN4 pathogenic type III effector avirulence factor Avr cleavage site domain-containing protein</fullName>
    </recommendedName>
</protein>
<accession>A0A6A2XGP8</accession>
<dbReference type="InterPro" id="IPR008700">
    <property type="entry name" value="TypeIII_avirulence_cleave"/>
</dbReference>
<sequence length="223" mass="24621">MSIKLDKQATATALPVPKFGDWEAEENVPYTVYFDKARQGHAGANKPGVDEPVGQGPARRVHERRRSREEGYLRQYADSPTRHDNVNRRASGDTTPSRYGRGARGTGRGSMASPAWEGKTSYDSSYGTPGRSRLRPNTRDDESPDKSAAVPKFGDWDEVPGMSGDQSPTTMLGVGSQLTAMLLRVAASMVQEMMDVKNLWICCELCGMDKHVCLFRFLCHFGT</sequence>
<comment type="caution">
    <text evidence="3">The sequence shown here is derived from an EMBL/GenBank/DDBJ whole genome shotgun (WGS) entry which is preliminary data.</text>
</comment>
<gene>
    <name evidence="3" type="ORF">F3Y22_tig00111693pilonHSYRG00128</name>
</gene>
<dbReference type="Pfam" id="PF05627">
    <property type="entry name" value="AvrRpt-cleavage"/>
    <property type="match status" value="2"/>
</dbReference>
<name>A0A6A2XGP8_HIBSY</name>
<proteinExistence type="predicted"/>
<feature type="domain" description="RIN4 pathogenic type III effector avirulence factor Avr cleavage site" evidence="2">
    <location>
        <begin position="146"/>
        <end position="165"/>
    </location>
</feature>
<keyword evidence="4" id="KW-1185">Reference proteome</keyword>
<feature type="region of interest" description="Disordered" evidence="1">
    <location>
        <begin position="1"/>
        <end position="21"/>
    </location>
</feature>
<dbReference type="Proteomes" id="UP000436088">
    <property type="component" value="Unassembled WGS sequence"/>
</dbReference>
<organism evidence="3 4">
    <name type="scientific">Hibiscus syriacus</name>
    <name type="common">Rose of Sharon</name>
    <dbReference type="NCBI Taxonomy" id="106335"/>
    <lineage>
        <taxon>Eukaryota</taxon>
        <taxon>Viridiplantae</taxon>
        <taxon>Streptophyta</taxon>
        <taxon>Embryophyta</taxon>
        <taxon>Tracheophyta</taxon>
        <taxon>Spermatophyta</taxon>
        <taxon>Magnoliopsida</taxon>
        <taxon>eudicotyledons</taxon>
        <taxon>Gunneridae</taxon>
        <taxon>Pentapetalae</taxon>
        <taxon>rosids</taxon>
        <taxon>malvids</taxon>
        <taxon>Malvales</taxon>
        <taxon>Malvaceae</taxon>
        <taxon>Malvoideae</taxon>
        <taxon>Hibiscus</taxon>
    </lineage>
</organism>
<dbReference type="AlphaFoldDB" id="A0A6A2XGP8"/>
<feature type="compositionally biased region" description="Basic and acidic residues" evidence="1">
    <location>
        <begin position="80"/>
        <end position="91"/>
    </location>
</feature>
<evidence type="ECO:0000313" key="3">
    <source>
        <dbReference type="EMBL" id="KAE8675161.1"/>
    </source>
</evidence>